<feature type="repeat" description="ANK" evidence="2">
    <location>
        <begin position="915"/>
        <end position="947"/>
    </location>
</feature>
<dbReference type="InterPro" id="IPR036770">
    <property type="entry name" value="Ankyrin_rpt-contain_sf"/>
</dbReference>
<dbReference type="Gene3D" id="1.25.40.20">
    <property type="entry name" value="Ankyrin repeat-containing domain"/>
    <property type="match status" value="1"/>
</dbReference>
<proteinExistence type="predicted"/>
<dbReference type="GO" id="GO:0016746">
    <property type="term" value="F:acyltransferase activity"/>
    <property type="evidence" value="ECO:0007669"/>
    <property type="project" value="InterPro"/>
</dbReference>
<dbReference type="SUPFAM" id="SSF52151">
    <property type="entry name" value="FabD/lysophospholipase-like"/>
    <property type="match status" value="1"/>
</dbReference>
<evidence type="ECO:0000256" key="2">
    <source>
        <dbReference type="PROSITE-ProRule" id="PRU00023"/>
    </source>
</evidence>
<dbReference type="PROSITE" id="PS50297">
    <property type="entry name" value="ANK_REP_REGION"/>
    <property type="match status" value="2"/>
</dbReference>
<dbReference type="PANTHER" id="PTHR10039:SF15">
    <property type="entry name" value="NACHT DOMAIN-CONTAINING PROTEIN"/>
    <property type="match status" value="1"/>
</dbReference>
<dbReference type="Pfam" id="PF24883">
    <property type="entry name" value="NPHP3_N"/>
    <property type="match status" value="1"/>
</dbReference>
<dbReference type="PROSITE" id="PS50088">
    <property type="entry name" value="ANK_REPEAT"/>
    <property type="match status" value="2"/>
</dbReference>
<evidence type="ECO:0000259" key="3">
    <source>
        <dbReference type="Pfam" id="PF22939"/>
    </source>
</evidence>
<dbReference type="InterPro" id="IPR056884">
    <property type="entry name" value="NPHP3-like_N"/>
</dbReference>
<dbReference type="Proteomes" id="UP001327957">
    <property type="component" value="Unassembled WGS sequence"/>
</dbReference>
<dbReference type="PANTHER" id="PTHR10039">
    <property type="entry name" value="AMELOGENIN"/>
    <property type="match status" value="1"/>
</dbReference>
<dbReference type="InterPro" id="IPR054471">
    <property type="entry name" value="GPIID_WHD"/>
</dbReference>
<protein>
    <submittedName>
        <fullName evidence="5">Ankyrin</fullName>
    </submittedName>
</protein>
<feature type="repeat" description="ANK" evidence="2">
    <location>
        <begin position="948"/>
        <end position="980"/>
    </location>
</feature>
<keyword evidence="1" id="KW-0677">Repeat</keyword>
<dbReference type="SUPFAM" id="SSF52540">
    <property type="entry name" value="P-loop containing nucleoside triphosphate hydrolases"/>
    <property type="match status" value="1"/>
</dbReference>
<evidence type="ECO:0000259" key="4">
    <source>
        <dbReference type="Pfam" id="PF24883"/>
    </source>
</evidence>
<dbReference type="InterPro" id="IPR016035">
    <property type="entry name" value="Acyl_Trfase/lysoPLipase"/>
</dbReference>
<sequence length="989" mass="109666">MSNDYGVIQARDPETMLKYDALTQYARAVRTSSWTPGPDIAESKLQMLSPELRCRMWDAAANGYGRDEGMDALLLKSLAKALADGNFVQRVFRATGVNSDSQSPGTTMPGKTKVAGGDIGPIPPFINPAEALGILGIFTGQDTQWTTMGRELAAASPLFQRSLEACNMGGNTTYQRVTSTRRREVELTQPIYTALQIAQVYVLAAAGLRLDAISRYCRSLLCGWEKLAGSSDSLIQVTAQATEYLKDVKEGGKERTKLRDELRSVTCLLEMIHDRVDEQNESDNEYGLKPAAMALLAGPDGPLERMKATMEEIVSKLAPQARFRRLAQPFRWPFEKKDILELFGTIERLKSHFTLVLQNDLLTISKLTSEKVQQVSRQLDDMDLEGRIQEADKILCWISSTSFRAKQADVLQSVQPGTGKWFLEAKEYRDWLSGNVNLLWCPGIPGAGKTRIASLVIDALETQLDRSNNLLAYVYCDYNQRESQTQSAIVSSLLEHILQRTSHPNLPEEIRSLYTKHAQKGTRPMTKQLSQVFAKLFSSCDNIFIVIDALDECASSDMEALELVGALQGLGDNVRILVTSRTSTNFDGFFKDAVRIDIKAKDEDVRLYLERKIPKHSRLAKHVCADPKLQDDVITSIAESAQGMFLLATLNLDSLSRKLTRRDVRSSLSILPKTLDATYKQALERIRTQAEEDVELAEMVILWILCARRPLGIHELQHMYAVHLRTRDEDEDEGMILLEVDDLPPEDIVTGVCGSFIVVDSTSKTVSLVHYTAQDYLSRTLGKHLEKTRLELARISLEYLQLLNFQEGPALSDSVMAERLANFPFLDYAARYWGADLQGLQVEDFWGSVNRFLSNAGAISVASQISSLPRYRYAHWSNEYPKGVPGIVLAASFQIPNVLERLVGQGKDIEGRGSDKETPLIRSARLGHEENIKALIQLGADVAATDIAGETAIDVATLAGKASAVEALIDGGANVNTVTGTEGWSLLMS</sequence>
<gene>
    <name evidence="5" type="ORF">QIS74_13695</name>
</gene>
<keyword evidence="2" id="KW-0040">ANK repeat</keyword>
<accession>A0AAV9SST3</accession>
<dbReference type="EMBL" id="JASAOK010000056">
    <property type="protein sequence ID" value="KAK6206276.1"/>
    <property type="molecule type" value="Genomic_DNA"/>
</dbReference>
<dbReference type="InterPro" id="IPR027417">
    <property type="entry name" value="P-loop_NTPase"/>
</dbReference>
<dbReference type="InterPro" id="IPR002110">
    <property type="entry name" value="Ankyrin_rpt"/>
</dbReference>
<evidence type="ECO:0000313" key="5">
    <source>
        <dbReference type="EMBL" id="KAK6206276.1"/>
    </source>
</evidence>
<evidence type="ECO:0000256" key="1">
    <source>
        <dbReference type="ARBA" id="ARBA00022737"/>
    </source>
</evidence>
<dbReference type="Gene3D" id="3.40.366.10">
    <property type="entry name" value="Malonyl-Coenzyme A Acyl Carrier Protein, domain 2"/>
    <property type="match status" value="1"/>
</dbReference>
<dbReference type="Gene3D" id="3.40.47.10">
    <property type="match status" value="1"/>
</dbReference>
<dbReference type="Pfam" id="PF22939">
    <property type="entry name" value="WHD_GPIID"/>
    <property type="match status" value="1"/>
</dbReference>
<keyword evidence="6" id="KW-1185">Reference proteome</keyword>
<dbReference type="AlphaFoldDB" id="A0AAV9SST3"/>
<dbReference type="SMART" id="SM00248">
    <property type="entry name" value="ANK"/>
    <property type="match status" value="2"/>
</dbReference>
<comment type="caution">
    <text evidence="5">The sequence shown here is derived from an EMBL/GenBank/DDBJ whole genome shotgun (WGS) entry which is preliminary data.</text>
</comment>
<feature type="domain" description="Nephrocystin 3-like N-terminal" evidence="4">
    <location>
        <begin position="417"/>
        <end position="581"/>
    </location>
</feature>
<dbReference type="SUPFAM" id="SSF53901">
    <property type="entry name" value="Thiolase-like"/>
    <property type="match status" value="1"/>
</dbReference>
<feature type="domain" description="GPI inositol-deacylase winged helix" evidence="3">
    <location>
        <begin position="690"/>
        <end position="778"/>
    </location>
</feature>
<organism evidence="5 6">
    <name type="scientific">Colletotrichum tabaci</name>
    <dbReference type="NCBI Taxonomy" id="1209068"/>
    <lineage>
        <taxon>Eukaryota</taxon>
        <taxon>Fungi</taxon>
        <taxon>Dikarya</taxon>
        <taxon>Ascomycota</taxon>
        <taxon>Pezizomycotina</taxon>
        <taxon>Sordariomycetes</taxon>
        <taxon>Hypocreomycetidae</taxon>
        <taxon>Glomerellales</taxon>
        <taxon>Glomerellaceae</taxon>
        <taxon>Colletotrichum</taxon>
        <taxon>Colletotrichum destructivum species complex</taxon>
    </lineage>
</organism>
<dbReference type="Gene3D" id="3.40.50.300">
    <property type="entry name" value="P-loop containing nucleotide triphosphate hydrolases"/>
    <property type="match status" value="1"/>
</dbReference>
<name>A0AAV9SST3_9PEZI</name>
<dbReference type="SUPFAM" id="SSF48403">
    <property type="entry name" value="Ankyrin repeat"/>
    <property type="match status" value="1"/>
</dbReference>
<dbReference type="InterPro" id="IPR001227">
    <property type="entry name" value="Ac_transferase_dom_sf"/>
</dbReference>
<evidence type="ECO:0000313" key="6">
    <source>
        <dbReference type="Proteomes" id="UP001327957"/>
    </source>
</evidence>
<dbReference type="InterPro" id="IPR016039">
    <property type="entry name" value="Thiolase-like"/>
</dbReference>
<reference evidence="5 6" key="1">
    <citation type="submission" date="2023-04" db="EMBL/GenBank/DDBJ databases">
        <title>Colletotrichum tabacum stain YC1 causing leaf anthracnose on Nicotiana tabacum(L.) cv.</title>
        <authorList>
            <person name="Ji Z."/>
            <person name="Wang M."/>
            <person name="Zhang J."/>
            <person name="Wang N."/>
            <person name="Zhou Z."/>
        </authorList>
    </citation>
    <scope>NUCLEOTIDE SEQUENCE [LARGE SCALE GENOMIC DNA]</scope>
    <source>
        <strain evidence="5 6">YC1</strain>
    </source>
</reference>
<dbReference type="Pfam" id="PF12796">
    <property type="entry name" value="Ank_2"/>
    <property type="match status" value="1"/>
</dbReference>